<evidence type="ECO:0000313" key="3">
    <source>
        <dbReference type="Proteomes" id="UP000265520"/>
    </source>
</evidence>
<feature type="region of interest" description="Disordered" evidence="1">
    <location>
        <begin position="35"/>
        <end position="63"/>
    </location>
</feature>
<name>A0A392RFY8_9FABA</name>
<accession>A0A392RFY8</accession>
<keyword evidence="3" id="KW-1185">Reference proteome</keyword>
<organism evidence="2 3">
    <name type="scientific">Trifolium medium</name>
    <dbReference type="NCBI Taxonomy" id="97028"/>
    <lineage>
        <taxon>Eukaryota</taxon>
        <taxon>Viridiplantae</taxon>
        <taxon>Streptophyta</taxon>
        <taxon>Embryophyta</taxon>
        <taxon>Tracheophyta</taxon>
        <taxon>Spermatophyta</taxon>
        <taxon>Magnoliopsida</taxon>
        <taxon>eudicotyledons</taxon>
        <taxon>Gunneridae</taxon>
        <taxon>Pentapetalae</taxon>
        <taxon>rosids</taxon>
        <taxon>fabids</taxon>
        <taxon>Fabales</taxon>
        <taxon>Fabaceae</taxon>
        <taxon>Papilionoideae</taxon>
        <taxon>50 kb inversion clade</taxon>
        <taxon>NPAAA clade</taxon>
        <taxon>Hologalegina</taxon>
        <taxon>IRL clade</taxon>
        <taxon>Trifolieae</taxon>
        <taxon>Trifolium</taxon>
    </lineage>
</organism>
<feature type="non-terminal residue" evidence="2">
    <location>
        <position position="1"/>
    </location>
</feature>
<dbReference type="EMBL" id="LXQA010214319">
    <property type="protein sequence ID" value="MCI34505.1"/>
    <property type="molecule type" value="Genomic_DNA"/>
</dbReference>
<reference evidence="2 3" key="1">
    <citation type="journal article" date="2018" name="Front. Plant Sci.">
        <title>Red Clover (Trifolium pratense) and Zigzag Clover (T. medium) - A Picture of Genomic Similarities and Differences.</title>
        <authorList>
            <person name="Dluhosova J."/>
            <person name="Istvanek J."/>
            <person name="Nedelnik J."/>
            <person name="Repkova J."/>
        </authorList>
    </citation>
    <scope>NUCLEOTIDE SEQUENCE [LARGE SCALE GENOMIC DNA]</scope>
    <source>
        <strain evidence="3">cv. 10/8</strain>
        <tissue evidence="2">Leaf</tissue>
    </source>
</reference>
<sequence length="63" mass="7235">KLNKIEKLRKRVEERETGERNRENEIEILPCGRGREAAEGERRSEAAEEKLAVEGERSEAVTV</sequence>
<dbReference type="AlphaFoldDB" id="A0A392RFY8"/>
<proteinExistence type="predicted"/>
<comment type="caution">
    <text evidence="2">The sequence shown here is derived from an EMBL/GenBank/DDBJ whole genome shotgun (WGS) entry which is preliminary data.</text>
</comment>
<evidence type="ECO:0000256" key="1">
    <source>
        <dbReference type="SAM" id="MobiDB-lite"/>
    </source>
</evidence>
<dbReference type="Proteomes" id="UP000265520">
    <property type="component" value="Unassembled WGS sequence"/>
</dbReference>
<protein>
    <submittedName>
        <fullName evidence="2">Uncharacterized protein</fullName>
    </submittedName>
</protein>
<evidence type="ECO:0000313" key="2">
    <source>
        <dbReference type="EMBL" id="MCI34505.1"/>
    </source>
</evidence>